<dbReference type="InterPro" id="IPR005835">
    <property type="entry name" value="NTP_transferase_dom"/>
</dbReference>
<dbReference type="InterPro" id="IPR016873">
    <property type="entry name" value="Caps_polysacc_synth_BcbE_prd"/>
</dbReference>
<dbReference type="CDD" id="cd04183">
    <property type="entry name" value="GT2_BcE_like"/>
    <property type="match status" value="1"/>
</dbReference>
<evidence type="ECO:0000259" key="1">
    <source>
        <dbReference type="Pfam" id="PF00483"/>
    </source>
</evidence>
<dbReference type="PIRSF" id="PIRSF028162">
    <property type="entry name" value="BcbE_prd"/>
    <property type="match status" value="1"/>
</dbReference>
<keyword evidence="3" id="KW-1185">Reference proteome</keyword>
<accession>A0A9X3MRZ1</accession>
<protein>
    <submittedName>
        <fullName evidence="2">Glycosyltransferase family 2 protein</fullName>
    </submittedName>
</protein>
<dbReference type="GO" id="GO:0016779">
    <property type="term" value="F:nucleotidyltransferase activity"/>
    <property type="evidence" value="ECO:0007669"/>
    <property type="project" value="UniProtKB-ARBA"/>
</dbReference>
<organism evidence="2 3">
    <name type="scientific">Solirubrobacter ginsenosidimutans</name>
    <dbReference type="NCBI Taxonomy" id="490573"/>
    <lineage>
        <taxon>Bacteria</taxon>
        <taxon>Bacillati</taxon>
        <taxon>Actinomycetota</taxon>
        <taxon>Thermoleophilia</taxon>
        <taxon>Solirubrobacterales</taxon>
        <taxon>Solirubrobacteraceae</taxon>
        <taxon>Solirubrobacter</taxon>
    </lineage>
</organism>
<reference evidence="2" key="1">
    <citation type="submission" date="2022-10" db="EMBL/GenBank/DDBJ databases">
        <title>The WGS of Solirubrobacter ginsenosidimutans DSM 21036.</title>
        <authorList>
            <person name="Jiang Z."/>
        </authorList>
    </citation>
    <scope>NUCLEOTIDE SEQUENCE</scope>
    <source>
        <strain evidence="2">DSM 21036</strain>
    </source>
</reference>
<dbReference type="SUPFAM" id="SSF53448">
    <property type="entry name" value="Nucleotide-diphospho-sugar transferases"/>
    <property type="match status" value="1"/>
</dbReference>
<sequence>MRLLVLMAGDSALFEVAGFKYPKNLVEIDGKPLVQRVIEGLGEVMDTASEAIFLVREEENRRHHTDDVIRLLAPDATVLGVPALASGAACTALHAISHIDRDEPLLVFNGDHVLDDDLPNILAGFEAAGLDGGVITFDAVHPRWSYVRVDADGFVLEAAEKRPISRYATAGIYWFARGGDFLDSVMEMIRKDASVEGAFYVCPAYNEMILNGLSIGIHHVDRERYFSLSSMHGVNAYEEHLANVRRGAVAS</sequence>
<proteinExistence type="predicted"/>
<dbReference type="EMBL" id="JAPDOD010000015">
    <property type="protein sequence ID" value="MDA0161931.1"/>
    <property type="molecule type" value="Genomic_DNA"/>
</dbReference>
<dbReference type="Proteomes" id="UP001149140">
    <property type="component" value="Unassembled WGS sequence"/>
</dbReference>
<dbReference type="RefSeq" id="WP_270041164.1">
    <property type="nucleotide sequence ID" value="NZ_JAPDOD010000015.1"/>
</dbReference>
<feature type="domain" description="Nucleotidyl transferase" evidence="1">
    <location>
        <begin position="20"/>
        <end position="178"/>
    </location>
</feature>
<dbReference type="Gene3D" id="3.90.550.10">
    <property type="entry name" value="Spore Coat Polysaccharide Biosynthesis Protein SpsA, Chain A"/>
    <property type="match status" value="1"/>
</dbReference>
<dbReference type="Pfam" id="PF00483">
    <property type="entry name" value="NTP_transferase"/>
    <property type="match status" value="1"/>
</dbReference>
<comment type="caution">
    <text evidence="2">The sequence shown here is derived from an EMBL/GenBank/DDBJ whole genome shotgun (WGS) entry which is preliminary data.</text>
</comment>
<dbReference type="AlphaFoldDB" id="A0A9X3MRZ1"/>
<evidence type="ECO:0000313" key="2">
    <source>
        <dbReference type="EMBL" id="MDA0161931.1"/>
    </source>
</evidence>
<dbReference type="InterPro" id="IPR029044">
    <property type="entry name" value="Nucleotide-diphossugar_trans"/>
</dbReference>
<evidence type="ECO:0000313" key="3">
    <source>
        <dbReference type="Proteomes" id="UP001149140"/>
    </source>
</evidence>
<gene>
    <name evidence="2" type="ORF">OM076_16775</name>
</gene>
<name>A0A9X3MRZ1_9ACTN</name>